<evidence type="ECO:0000313" key="3">
    <source>
        <dbReference type="EMBL" id="RZC65975.1"/>
    </source>
</evidence>
<sequence>MRTLCSTGFSIRWHTTHKYRVETFEVIRRTFCCNRQRVRDPKSKPVEQRKRNHADIRANCNVAMVIVKKNSRLPAPTSIELDIANSQDKQQKKSKKSVALDNAKSQDKQPKKGKTCIA</sequence>
<evidence type="ECO:0000313" key="4">
    <source>
        <dbReference type="Proteomes" id="UP000316621"/>
    </source>
</evidence>
<proteinExistence type="predicted"/>
<reference evidence="3 4" key="1">
    <citation type="journal article" date="2018" name="Science">
        <title>The opium poppy genome and morphinan production.</title>
        <authorList>
            <person name="Guo L."/>
            <person name="Winzer T."/>
            <person name="Yang X."/>
            <person name="Li Y."/>
            <person name="Ning Z."/>
            <person name="He Z."/>
            <person name="Teodor R."/>
            <person name="Lu Y."/>
            <person name="Bowser T.A."/>
            <person name="Graham I.A."/>
            <person name="Ye K."/>
        </authorList>
    </citation>
    <scope>NUCLEOTIDE SEQUENCE [LARGE SCALE GENOMIC DNA]</scope>
    <source>
        <strain evidence="4">cv. HN1</strain>
        <tissue evidence="3">Leaves</tissue>
    </source>
</reference>
<gene>
    <name evidence="3" type="ORF">C5167_009673</name>
</gene>
<evidence type="ECO:0000259" key="2">
    <source>
        <dbReference type="Pfam" id="PF03101"/>
    </source>
</evidence>
<organism evidence="3 4">
    <name type="scientific">Papaver somniferum</name>
    <name type="common">Opium poppy</name>
    <dbReference type="NCBI Taxonomy" id="3469"/>
    <lineage>
        <taxon>Eukaryota</taxon>
        <taxon>Viridiplantae</taxon>
        <taxon>Streptophyta</taxon>
        <taxon>Embryophyta</taxon>
        <taxon>Tracheophyta</taxon>
        <taxon>Spermatophyta</taxon>
        <taxon>Magnoliopsida</taxon>
        <taxon>Ranunculales</taxon>
        <taxon>Papaveraceae</taxon>
        <taxon>Papaveroideae</taxon>
        <taxon>Papaver</taxon>
    </lineage>
</organism>
<dbReference type="InterPro" id="IPR004330">
    <property type="entry name" value="FAR1_DNA_bnd_dom"/>
</dbReference>
<dbReference type="AlphaFoldDB" id="A0A4Y7K1Z6"/>
<dbReference type="Gramene" id="RZC65975">
    <property type="protein sequence ID" value="RZC65975"/>
    <property type="gene ID" value="C5167_009673"/>
</dbReference>
<evidence type="ECO:0000256" key="1">
    <source>
        <dbReference type="SAM" id="MobiDB-lite"/>
    </source>
</evidence>
<feature type="region of interest" description="Disordered" evidence="1">
    <location>
        <begin position="81"/>
        <end position="118"/>
    </location>
</feature>
<protein>
    <recommendedName>
        <fullName evidence="2">FAR1 domain-containing protein</fullName>
    </recommendedName>
</protein>
<name>A0A4Y7K1Z6_PAPSO</name>
<dbReference type="Proteomes" id="UP000316621">
    <property type="component" value="Chromosome 6"/>
</dbReference>
<accession>A0A4Y7K1Z6</accession>
<keyword evidence="4" id="KW-1185">Reference proteome</keyword>
<feature type="domain" description="FAR1" evidence="2">
    <location>
        <begin position="6"/>
        <end position="70"/>
    </location>
</feature>
<dbReference type="EMBL" id="CM010720">
    <property type="protein sequence ID" value="RZC65975.1"/>
    <property type="molecule type" value="Genomic_DNA"/>
</dbReference>
<dbReference type="Pfam" id="PF03101">
    <property type="entry name" value="FAR1"/>
    <property type="match status" value="1"/>
</dbReference>